<proteinExistence type="inferred from homology"/>
<sequence length="340" mass="37138">MLKREKVGIIGILLLSIGLILSACGDGRDTAPSASQSSAEAPPASAAPQAESAASPEPEDQALRPFETGKGTIQIPAKPQRVVTDYYGGELLAAGLNVLGVEPLTFNNPFLADDLKEAEDVGEPLNIEKILELDPDLIVVMNDTQYEALSKIAPTVHIPYNTAKNVYETIKLFSELAGAPDNAERLIEEFDQKARKAREALQGIVDEKATIGIYELVNDGSFWIFGDNAGRGGQVFYNALGFGSPHPDKEGEQTLQLSMEMLPEYDADYMFLTVYDPDKTGEALRKLQESAIWSSLPAVKNNRLFINDFDTWYPYDPLAISGQIDLAVELLTQREAENAK</sequence>
<organism evidence="7 8">
    <name type="scientific">Cohnella hongkongensis</name>
    <dbReference type="NCBI Taxonomy" id="178337"/>
    <lineage>
        <taxon>Bacteria</taxon>
        <taxon>Bacillati</taxon>
        <taxon>Bacillota</taxon>
        <taxon>Bacilli</taxon>
        <taxon>Bacillales</taxon>
        <taxon>Paenibacillaceae</taxon>
        <taxon>Cohnella</taxon>
    </lineage>
</organism>
<evidence type="ECO:0000256" key="3">
    <source>
        <dbReference type="ARBA" id="ARBA00022448"/>
    </source>
</evidence>
<dbReference type="EMBL" id="JBHSEP010000005">
    <property type="protein sequence ID" value="MFC4598595.1"/>
    <property type="molecule type" value="Genomic_DNA"/>
</dbReference>
<feature type="compositionally biased region" description="Low complexity" evidence="5">
    <location>
        <begin position="31"/>
        <end position="56"/>
    </location>
</feature>
<keyword evidence="8" id="KW-1185">Reference proteome</keyword>
<name>A0ABV9FCS0_9BACL</name>
<dbReference type="PROSITE" id="PS50983">
    <property type="entry name" value="FE_B12_PBP"/>
    <property type="match status" value="1"/>
</dbReference>
<comment type="caution">
    <text evidence="7">The sequence shown here is derived from an EMBL/GenBank/DDBJ whole genome shotgun (WGS) entry which is preliminary data.</text>
</comment>
<keyword evidence="4" id="KW-0732">Signal</keyword>
<accession>A0ABV9FCS0</accession>
<evidence type="ECO:0000256" key="2">
    <source>
        <dbReference type="ARBA" id="ARBA00008814"/>
    </source>
</evidence>
<dbReference type="RefSeq" id="WP_378095000.1">
    <property type="nucleotide sequence ID" value="NZ_JBHSEP010000005.1"/>
</dbReference>
<comment type="similarity">
    <text evidence="2">Belongs to the bacterial solute-binding protein 8 family.</text>
</comment>
<feature type="region of interest" description="Disordered" evidence="5">
    <location>
        <begin position="28"/>
        <end position="70"/>
    </location>
</feature>
<evidence type="ECO:0000256" key="1">
    <source>
        <dbReference type="ARBA" id="ARBA00004196"/>
    </source>
</evidence>
<dbReference type="PANTHER" id="PTHR30532">
    <property type="entry name" value="IRON III DICITRATE-BINDING PERIPLASMIC PROTEIN"/>
    <property type="match status" value="1"/>
</dbReference>
<dbReference type="PANTHER" id="PTHR30532:SF26">
    <property type="entry name" value="IRON(3+)-HYDROXAMATE-BINDING PROTEIN FHUD"/>
    <property type="match status" value="1"/>
</dbReference>
<protein>
    <submittedName>
        <fullName evidence="7">ABC transporter substrate-binding protein</fullName>
    </submittedName>
</protein>
<evidence type="ECO:0000259" key="6">
    <source>
        <dbReference type="PROSITE" id="PS50983"/>
    </source>
</evidence>
<evidence type="ECO:0000313" key="7">
    <source>
        <dbReference type="EMBL" id="MFC4598595.1"/>
    </source>
</evidence>
<dbReference type="Proteomes" id="UP001596028">
    <property type="component" value="Unassembled WGS sequence"/>
</dbReference>
<dbReference type="Gene3D" id="3.40.50.1980">
    <property type="entry name" value="Nitrogenase molybdenum iron protein domain"/>
    <property type="match status" value="2"/>
</dbReference>
<dbReference type="InterPro" id="IPR002491">
    <property type="entry name" value="ABC_transptr_periplasmic_BD"/>
</dbReference>
<dbReference type="PROSITE" id="PS51257">
    <property type="entry name" value="PROKAR_LIPOPROTEIN"/>
    <property type="match status" value="1"/>
</dbReference>
<dbReference type="SUPFAM" id="SSF53807">
    <property type="entry name" value="Helical backbone' metal receptor"/>
    <property type="match status" value="1"/>
</dbReference>
<reference evidence="8" key="1">
    <citation type="journal article" date="2019" name="Int. J. Syst. Evol. Microbiol.">
        <title>The Global Catalogue of Microorganisms (GCM) 10K type strain sequencing project: providing services to taxonomists for standard genome sequencing and annotation.</title>
        <authorList>
            <consortium name="The Broad Institute Genomics Platform"/>
            <consortium name="The Broad Institute Genome Sequencing Center for Infectious Disease"/>
            <person name="Wu L."/>
            <person name="Ma J."/>
        </authorList>
    </citation>
    <scope>NUCLEOTIDE SEQUENCE [LARGE SCALE GENOMIC DNA]</scope>
    <source>
        <strain evidence="8">CCUG 49571</strain>
    </source>
</reference>
<comment type="subcellular location">
    <subcellularLocation>
        <location evidence="1">Cell envelope</location>
    </subcellularLocation>
</comment>
<dbReference type="Pfam" id="PF01497">
    <property type="entry name" value="Peripla_BP_2"/>
    <property type="match status" value="1"/>
</dbReference>
<dbReference type="InterPro" id="IPR051313">
    <property type="entry name" value="Bact_iron-sidero_bind"/>
</dbReference>
<evidence type="ECO:0000313" key="8">
    <source>
        <dbReference type="Proteomes" id="UP001596028"/>
    </source>
</evidence>
<gene>
    <name evidence="7" type="ORF">ACFO3S_10145</name>
</gene>
<evidence type="ECO:0000256" key="4">
    <source>
        <dbReference type="ARBA" id="ARBA00022729"/>
    </source>
</evidence>
<feature type="domain" description="Fe/B12 periplasmic-binding" evidence="6">
    <location>
        <begin position="81"/>
        <end position="335"/>
    </location>
</feature>
<keyword evidence="3" id="KW-0813">Transport</keyword>
<evidence type="ECO:0000256" key="5">
    <source>
        <dbReference type="SAM" id="MobiDB-lite"/>
    </source>
</evidence>